<organism evidence="4 5">
    <name type="scientific">Sinanodonta woodiana</name>
    <name type="common">Chinese pond mussel</name>
    <name type="synonym">Anodonta woodiana</name>
    <dbReference type="NCBI Taxonomy" id="1069815"/>
    <lineage>
        <taxon>Eukaryota</taxon>
        <taxon>Metazoa</taxon>
        <taxon>Spiralia</taxon>
        <taxon>Lophotrochozoa</taxon>
        <taxon>Mollusca</taxon>
        <taxon>Bivalvia</taxon>
        <taxon>Autobranchia</taxon>
        <taxon>Heteroconchia</taxon>
        <taxon>Palaeoheterodonta</taxon>
        <taxon>Unionida</taxon>
        <taxon>Unionoidea</taxon>
        <taxon>Unionidae</taxon>
        <taxon>Unioninae</taxon>
        <taxon>Sinanodonta</taxon>
    </lineage>
</organism>
<reference evidence="4 5" key="1">
    <citation type="submission" date="2024-11" db="EMBL/GenBank/DDBJ databases">
        <title>Chromosome-level genome assembly of the freshwater bivalve Anodonta woodiana.</title>
        <authorList>
            <person name="Chen X."/>
        </authorList>
    </citation>
    <scope>NUCLEOTIDE SEQUENCE [LARGE SCALE GENOMIC DNA]</scope>
    <source>
        <strain evidence="4">MN2024</strain>
        <tissue evidence="4">Gills</tissue>
    </source>
</reference>
<dbReference type="InterPro" id="IPR039947">
    <property type="entry name" value="NCoA-4"/>
</dbReference>
<keyword evidence="1" id="KW-0175">Coiled coil</keyword>
<dbReference type="EMBL" id="JBJQND010000005">
    <property type="protein sequence ID" value="KAL3876860.1"/>
    <property type="molecule type" value="Genomic_DNA"/>
</dbReference>
<dbReference type="InterPro" id="IPR022174">
    <property type="entry name" value="NCOA4_N"/>
</dbReference>
<dbReference type="PANTHER" id="PTHR17085:SF3">
    <property type="entry name" value="NUCLEAR RECEPTOR COACTIVATOR 4"/>
    <property type="match status" value="1"/>
</dbReference>
<proteinExistence type="predicted"/>
<dbReference type="EMBL" id="JBJQND010000005">
    <property type="protein sequence ID" value="KAL3876859.1"/>
    <property type="molecule type" value="Genomic_DNA"/>
</dbReference>
<comment type="caution">
    <text evidence="4">The sequence shown here is derived from an EMBL/GenBank/DDBJ whole genome shotgun (WGS) entry which is preliminary data.</text>
</comment>
<dbReference type="PANTHER" id="PTHR17085">
    <property type="entry name" value="NUCLEAR RECEPTOR COACTIVATOR 4"/>
    <property type="match status" value="1"/>
</dbReference>
<sequence>MSAHKSLLGHKIEQLEKAIQNVNNAKRQLGRKNVEVKSQIQTNVSRQLEALRNREVWLLNQVDMVTDAKEEGLQQQQARLNKALGILQSGIVYPELGDNLYSWESKLQLLDVDDLQPEENPFISFKADSKGLRDVIMNYGKVVDTQVGIKTSFMEPDRPALSLPPHLEEYEDAQHHVLYKTLEEISRNKTKEPYVNVHLPKLSPRLEDWLVVPSTVTTPSNTKHKLSLPDFSNKTSDWLKQPITMDTVPPVTSISSDVSIQTWLHKIKQDTCEEQEIDFEMIEDQADWSSGHGSNDRDKKSCLSSPSSPSQCWILLKEKDAEGATPEQITSPIAEWVKQMKELPLEEWLLPNKTDEKEVQPTSKFDNFFQSLNLDNTVWLIPQEGQKRKSCCHRNDESKTLNQSTSVHSHSVSNGPCSAANIGHFGKPTDAITNSDNPWLKTTTSSPVSVRSFTLPDKLQKDKDIKSWLLNGHVSVLPTTPLPCLELEKYKARTKDMCWLKSQQSNSRTEKRDLVDFKFSSKFESPTSVTCSDQSIWLMPLSSKEKMSNLNPKASFSNFFDYQNGKETQFWLLHSDEAQMKETNSVKSKTDETTGEKWLYLRQAPSVTKQVQTTK</sequence>
<name>A0ABD3WSA3_SINWO</name>
<accession>A0ABD3WSA3</accession>
<dbReference type="AlphaFoldDB" id="A0ABD3WSA3"/>
<evidence type="ECO:0000259" key="3">
    <source>
        <dbReference type="Pfam" id="PF12489"/>
    </source>
</evidence>
<gene>
    <name evidence="4" type="ORF">ACJMK2_034643</name>
</gene>
<feature type="domain" description="Nuclear receptor coactivator 4 N-terminal" evidence="3">
    <location>
        <begin position="31"/>
        <end position="129"/>
    </location>
</feature>
<dbReference type="Pfam" id="PF12489">
    <property type="entry name" value="ARA70"/>
    <property type="match status" value="1"/>
</dbReference>
<dbReference type="Proteomes" id="UP001634394">
    <property type="component" value="Unassembled WGS sequence"/>
</dbReference>
<protein>
    <recommendedName>
        <fullName evidence="3">Nuclear receptor coactivator 4 N-terminal domain-containing protein</fullName>
    </recommendedName>
</protein>
<keyword evidence="5" id="KW-1185">Reference proteome</keyword>
<feature type="coiled-coil region" evidence="1">
    <location>
        <begin position="5"/>
        <end position="35"/>
    </location>
</feature>
<evidence type="ECO:0000256" key="2">
    <source>
        <dbReference type="SAM" id="MobiDB-lite"/>
    </source>
</evidence>
<evidence type="ECO:0000256" key="1">
    <source>
        <dbReference type="SAM" id="Coils"/>
    </source>
</evidence>
<evidence type="ECO:0000313" key="4">
    <source>
        <dbReference type="EMBL" id="KAL3876860.1"/>
    </source>
</evidence>
<evidence type="ECO:0000313" key="5">
    <source>
        <dbReference type="Proteomes" id="UP001634394"/>
    </source>
</evidence>
<feature type="region of interest" description="Disordered" evidence="2">
    <location>
        <begin position="287"/>
        <end position="309"/>
    </location>
</feature>